<comment type="caution">
    <text evidence="4">The sequence shown here is derived from an EMBL/GenBank/DDBJ whole genome shotgun (WGS) entry which is preliminary data.</text>
</comment>
<dbReference type="SUPFAM" id="SSF56349">
    <property type="entry name" value="DNA breaking-rejoining enzymes"/>
    <property type="match status" value="1"/>
</dbReference>
<organism evidence="4 5">
    <name type="scientific">Perkinsus chesapeaki</name>
    <name type="common">Clam parasite</name>
    <name type="synonym">Perkinsus andrewsi</name>
    <dbReference type="NCBI Taxonomy" id="330153"/>
    <lineage>
        <taxon>Eukaryota</taxon>
        <taxon>Sar</taxon>
        <taxon>Alveolata</taxon>
        <taxon>Perkinsozoa</taxon>
        <taxon>Perkinsea</taxon>
        <taxon>Perkinsida</taxon>
        <taxon>Perkinsidae</taxon>
        <taxon>Perkinsus</taxon>
    </lineage>
</organism>
<dbReference type="GO" id="GO:0003677">
    <property type="term" value="F:DNA binding"/>
    <property type="evidence" value="ECO:0007669"/>
    <property type="project" value="InterPro"/>
</dbReference>
<dbReference type="InterPro" id="IPR013762">
    <property type="entry name" value="Integrase-like_cat_sf"/>
</dbReference>
<evidence type="ECO:0000313" key="5">
    <source>
        <dbReference type="Proteomes" id="UP000591131"/>
    </source>
</evidence>
<dbReference type="AlphaFoldDB" id="A0A7J6LGU2"/>
<dbReference type="PANTHER" id="PTHR34605:SF3">
    <property type="entry name" value="P CELL-TYPE AGGLUTINATION PROTEIN MAP4-LIKE-RELATED"/>
    <property type="match status" value="1"/>
</dbReference>
<evidence type="ECO:0000259" key="3">
    <source>
        <dbReference type="PROSITE" id="PS51898"/>
    </source>
</evidence>
<dbReference type="Pfam" id="PF00589">
    <property type="entry name" value="Phage_integrase"/>
    <property type="match status" value="1"/>
</dbReference>
<keyword evidence="1" id="KW-0233">DNA recombination</keyword>
<accession>A0A7J6LGU2</accession>
<proteinExistence type="predicted"/>
<dbReference type="EMBL" id="JAAPAO010000491">
    <property type="protein sequence ID" value="KAF4658504.1"/>
    <property type="molecule type" value="Genomic_DNA"/>
</dbReference>
<feature type="region of interest" description="Disordered" evidence="2">
    <location>
        <begin position="320"/>
        <end position="360"/>
    </location>
</feature>
<protein>
    <recommendedName>
        <fullName evidence="3">Tyr recombinase domain-containing protein</fullName>
    </recommendedName>
</protein>
<dbReference type="Proteomes" id="UP000591131">
    <property type="component" value="Unassembled WGS sequence"/>
</dbReference>
<dbReference type="InterPro" id="IPR011010">
    <property type="entry name" value="DNA_brk_join_enz"/>
</dbReference>
<feature type="domain" description="Tyr recombinase" evidence="3">
    <location>
        <begin position="101"/>
        <end position="303"/>
    </location>
</feature>
<name>A0A7J6LGU2_PERCH</name>
<keyword evidence="5" id="KW-1185">Reference proteome</keyword>
<evidence type="ECO:0000256" key="2">
    <source>
        <dbReference type="SAM" id="MobiDB-lite"/>
    </source>
</evidence>
<reference evidence="4 5" key="1">
    <citation type="submission" date="2020-04" db="EMBL/GenBank/DDBJ databases">
        <title>Perkinsus chesapeaki whole genome sequence.</title>
        <authorList>
            <person name="Bogema D.R."/>
        </authorList>
    </citation>
    <scope>NUCLEOTIDE SEQUENCE [LARGE SCALE GENOMIC DNA]</scope>
    <source>
        <strain evidence="4">ATCC PRA-425</strain>
    </source>
</reference>
<gene>
    <name evidence="4" type="ORF">FOL47_007961</name>
</gene>
<dbReference type="GO" id="GO:0006310">
    <property type="term" value="P:DNA recombination"/>
    <property type="evidence" value="ECO:0007669"/>
    <property type="project" value="UniProtKB-KW"/>
</dbReference>
<dbReference type="OrthoDB" id="2794913at2759"/>
<evidence type="ECO:0000313" key="4">
    <source>
        <dbReference type="EMBL" id="KAF4658504.1"/>
    </source>
</evidence>
<dbReference type="PROSITE" id="PS51898">
    <property type="entry name" value="TYR_RECOMBINASE"/>
    <property type="match status" value="1"/>
</dbReference>
<sequence>MSYREKQRKADMIIATASGRETAVDELRGKFYATSTAKSMKMKKIELMAAALRKAEYRSVCVYIDAVTAKAEMMGVEFTAVEKSNLRRIKRACVRGIGPDEGAEPLTLETLRKLTVYLRKGKIREKVRSAAYTIAWRFMLRGGELIELKIGQVALSGAVATVKFEVTKNDQKGQGCQRSQQCACKEEIEGYCPVHAMMQLLEYRAGQGAEENDLLFVNNDGQPWDQGSLRETLKADLRNSGIQEAEQYSLHSFRVGGTQGHIEAGVSTESTKVFGRWRSNVIDRYARESYIADSKSYTQRVTGKLGDTHNGGRQINSRREISKYGGEQKPEVERDPGNRGDRKENTKAVRASGEVDDRDGWLLHPQSYSAW</sequence>
<dbReference type="InterPro" id="IPR002104">
    <property type="entry name" value="Integrase_catalytic"/>
</dbReference>
<dbReference type="InterPro" id="IPR052925">
    <property type="entry name" value="Phage_Integrase-like_Recomb"/>
</dbReference>
<dbReference type="Gene3D" id="1.10.443.10">
    <property type="entry name" value="Intergrase catalytic core"/>
    <property type="match status" value="1"/>
</dbReference>
<dbReference type="GO" id="GO:0015074">
    <property type="term" value="P:DNA integration"/>
    <property type="evidence" value="ECO:0007669"/>
    <property type="project" value="InterPro"/>
</dbReference>
<dbReference type="PANTHER" id="PTHR34605">
    <property type="entry name" value="PHAGE_INTEGRASE DOMAIN-CONTAINING PROTEIN"/>
    <property type="match status" value="1"/>
</dbReference>
<evidence type="ECO:0000256" key="1">
    <source>
        <dbReference type="ARBA" id="ARBA00023172"/>
    </source>
</evidence>